<dbReference type="InterPro" id="IPR044849">
    <property type="entry name" value="CASTOR/POLLUX/SYM8-like"/>
</dbReference>
<keyword evidence="3" id="KW-0813">Transport</keyword>
<comment type="subcellular location">
    <subcellularLocation>
        <location evidence="1">Endomembrane system</location>
        <topology evidence="1">Multi-pass membrane protein</topology>
    </subcellularLocation>
</comment>
<evidence type="ECO:0000256" key="3">
    <source>
        <dbReference type="ARBA" id="ARBA00022448"/>
    </source>
</evidence>
<evidence type="ECO:0000256" key="9">
    <source>
        <dbReference type="SAM" id="Phobius"/>
    </source>
</evidence>
<dbReference type="Gene3D" id="3.40.50.720">
    <property type="entry name" value="NAD(P)-binding Rossmann-like Domain"/>
    <property type="match status" value="2"/>
</dbReference>
<name>A0A853BW90_9ACTN</name>
<keyword evidence="12" id="KW-1185">Reference proteome</keyword>
<dbReference type="GO" id="GO:0012505">
    <property type="term" value="C:endomembrane system"/>
    <property type="evidence" value="ECO:0007669"/>
    <property type="project" value="UniProtKB-SubCell"/>
</dbReference>
<dbReference type="PANTHER" id="PTHR31563:SF10">
    <property type="entry name" value="ION CHANNEL POLLUX-RELATED"/>
    <property type="match status" value="1"/>
</dbReference>
<feature type="domain" description="RCK N-terminal" evidence="10">
    <location>
        <begin position="388"/>
        <end position="526"/>
    </location>
</feature>
<feature type="transmembrane region" description="Helical" evidence="9">
    <location>
        <begin position="84"/>
        <end position="108"/>
    </location>
</feature>
<feature type="region of interest" description="Disordered" evidence="8">
    <location>
        <begin position="575"/>
        <end position="671"/>
    </location>
</feature>
<keyword evidence="4 9" id="KW-0812">Transmembrane</keyword>
<keyword evidence="5 9" id="KW-1133">Transmembrane helix</keyword>
<feature type="compositionally biased region" description="Low complexity" evidence="8">
    <location>
        <begin position="610"/>
        <end position="619"/>
    </location>
</feature>
<proteinExistence type="inferred from homology"/>
<evidence type="ECO:0000256" key="4">
    <source>
        <dbReference type="ARBA" id="ARBA00022692"/>
    </source>
</evidence>
<dbReference type="AlphaFoldDB" id="A0A853BW90"/>
<evidence type="ECO:0000256" key="5">
    <source>
        <dbReference type="ARBA" id="ARBA00022989"/>
    </source>
</evidence>
<feature type="transmembrane region" description="Helical" evidence="9">
    <location>
        <begin position="54"/>
        <end position="72"/>
    </location>
</feature>
<dbReference type="Proteomes" id="UP000575985">
    <property type="component" value="Unassembled WGS sequence"/>
</dbReference>
<feature type="region of interest" description="Disordered" evidence="8">
    <location>
        <begin position="365"/>
        <end position="384"/>
    </location>
</feature>
<accession>A0A853BW90</accession>
<evidence type="ECO:0000256" key="1">
    <source>
        <dbReference type="ARBA" id="ARBA00004127"/>
    </source>
</evidence>
<evidence type="ECO:0000256" key="8">
    <source>
        <dbReference type="SAM" id="MobiDB-lite"/>
    </source>
</evidence>
<protein>
    <submittedName>
        <fullName evidence="11">Voltage-gated potassium channel Kch</fullName>
    </submittedName>
</protein>
<evidence type="ECO:0000256" key="7">
    <source>
        <dbReference type="ARBA" id="ARBA00023136"/>
    </source>
</evidence>
<dbReference type="InterPro" id="IPR003148">
    <property type="entry name" value="RCK_N"/>
</dbReference>
<dbReference type="InterPro" id="IPR010420">
    <property type="entry name" value="CASTOR/POLLUX/SYM8_dom"/>
</dbReference>
<dbReference type="PANTHER" id="PTHR31563">
    <property type="entry name" value="ION CHANNEL POLLUX-RELATED"/>
    <property type="match status" value="1"/>
</dbReference>
<organism evidence="11 12">
    <name type="scientific">Streptomonospora nanhaiensis</name>
    <dbReference type="NCBI Taxonomy" id="1323731"/>
    <lineage>
        <taxon>Bacteria</taxon>
        <taxon>Bacillati</taxon>
        <taxon>Actinomycetota</taxon>
        <taxon>Actinomycetes</taxon>
        <taxon>Streptosporangiales</taxon>
        <taxon>Nocardiopsidaceae</taxon>
        <taxon>Streptomonospora</taxon>
    </lineage>
</organism>
<comment type="caution">
    <text evidence="11">The sequence shown here is derived from an EMBL/GenBank/DDBJ whole genome shotgun (WGS) entry which is preliminary data.</text>
</comment>
<evidence type="ECO:0000313" key="11">
    <source>
        <dbReference type="EMBL" id="NYI99015.1"/>
    </source>
</evidence>
<dbReference type="EMBL" id="JACCFO010000001">
    <property type="protein sequence ID" value="NYI99015.1"/>
    <property type="molecule type" value="Genomic_DNA"/>
</dbReference>
<gene>
    <name evidence="11" type="ORF">HNR12_005292</name>
</gene>
<evidence type="ECO:0000259" key="10">
    <source>
        <dbReference type="PROSITE" id="PS51201"/>
    </source>
</evidence>
<keyword evidence="6" id="KW-0406">Ion transport</keyword>
<evidence type="ECO:0000256" key="2">
    <source>
        <dbReference type="ARBA" id="ARBA00008577"/>
    </source>
</evidence>
<keyword evidence="11" id="KW-0407">Ion channel</keyword>
<dbReference type="Pfam" id="PF06241">
    <property type="entry name" value="Castor_Poll_mid"/>
    <property type="match status" value="1"/>
</dbReference>
<dbReference type="GO" id="GO:0034220">
    <property type="term" value="P:monoatomic ion transmembrane transport"/>
    <property type="evidence" value="ECO:0007669"/>
    <property type="project" value="UniProtKB-KW"/>
</dbReference>
<comment type="similarity">
    <text evidence="2">Belongs to the castor/pollux (TC 1.A.1.23) family.</text>
</comment>
<sequence>MPRITRRERLRYWFDGTMSRGTPALIGWLAVVLVLMILAFGLVTWAAVPRTGGLAGHGFLGLLWMTFIRITDPGAIGGDDTANLPFIAVMLVATLGGIFVFSALVGVISSGLDNKLTELRKGRSRVIERGHTILLGWSEQVFVMLEELIAANESERRAVVAILADRDKVEMEDEIRERIADTRSTRVICRTGNLLNPHDLDIANPDDARSIIVVPSGEEGGDNQVIKTLLAIANRPGRRGRSCNIVAAVGDPLSVRPTQLAGGRQANIIDTTDIASRLVVQTALQSGLSAVYTDLFDFGGDEIYLTEQPGLVGTPYGHALAAFATSSLLGLRTAEGRTVLNPPMDTEIRRGDQLIVIAEDDSTIKLGPRPPAPQEELIVPPRPRPSEPRMVLVMGWNTGATKVLEQLDSYLPPDSGIHVAARSPRVRADIDAVEPRLKNAKVAFAEADITDRAFLERVNLAMYHHVIVLTYDHLKLQNADSQTLVTLLHLRDISERRQEKYSIVSEMRDDRNRELGQITQTDDFIVSGKLISLLMTQVSENPHLHEIFTHLLDPAGSEIYLKPIEDYVRPGGAHRLLHGPGIRPPPRTHRHRLPPPRPVVRPRPRHRPQPRQARTRPLLPGRPPHRPGRGLTSARSPDPAPVGKTLVRIPFPLNSRRSGPPRAGPVTRRGAAARPLGRRATGFVGLGDLSRAAGGARPRCRRPSARCGCRCAGWSRRSCCRCRWGVPSGPAGWGSWR</sequence>
<feature type="compositionally biased region" description="Basic residues" evidence="8">
    <location>
        <begin position="586"/>
        <end position="609"/>
    </location>
</feature>
<feature type="transmembrane region" description="Helical" evidence="9">
    <location>
        <begin position="21"/>
        <end position="48"/>
    </location>
</feature>
<dbReference type="PROSITE" id="PS51201">
    <property type="entry name" value="RCK_N"/>
    <property type="match status" value="1"/>
</dbReference>
<evidence type="ECO:0000256" key="6">
    <source>
        <dbReference type="ARBA" id="ARBA00023065"/>
    </source>
</evidence>
<dbReference type="GO" id="GO:0006813">
    <property type="term" value="P:potassium ion transport"/>
    <property type="evidence" value="ECO:0007669"/>
    <property type="project" value="InterPro"/>
</dbReference>
<reference evidence="11 12" key="1">
    <citation type="submission" date="2020-07" db="EMBL/GenBank/DDBJ databases">
        <title>Sequencing the genomes of 1000 actinobacteria strains.</title>
        <authorList>
            <person name="Klenk H.-P."/>
        </authorList>
    </citation>
    <scope>NUCLEOTIDE SEQUENCE [LARGE SCALE GENOMIC DNA]</scope>
    <source>
        <strain evidence="11 12">DSM 45927</strain>
    </source>
</reference>
<keyword evidence="7 9" id="KW-0472">Membrane</keyword>
<evidence type="ECO:0000313" key="12">
    <source>
        <dbReference type="Proteomes" id="UP000575985"/>
    </source>
</evidence>